<dbReference type="Proteomes" id="UP000249661">
    <property type="component" value="Unassembled WGS sequence"/>
</dbReference>
<sequence>MIPQTAPRSTLDPEVQSFLTQNPPLRLSGRDIFQERRHHVQTFSLHNIPTSKQPSILHVEHTAIPAGPHGTIPLRILYPTRPAATPHRPSDTDPASPTPHNLAPALIYFHGGGYTVGSGDDFEPGCRLLAEAAGIQIYLVEYRLAPEWTYPTQLDEYDAVIDWLRGEGGQARHVDPARIFGGGDSAGGNMTAAVSLRRADRKLKGLDGLVLLYPEARLPFDTPAAVENNDGAGLYLDCNGIFNFAANYIPDGVAPSSRYISPGMQPPDQLQGLPPARVYTCGFDPLRDVGVELASKLQAAGNAVVWRHYAELCHGFLQMAPWSEAAMRALREVARDVRALAEGRSSGDGNGQSGG</sequence>
<keyword evidence="2" id="KW-1185">Reference proteome</keyword>
<protein>
    <submittedName>
        <fullName evidence="1">Lipase/esterase</fullName>
    </submittedName>
</protein>
<evidence type="ECO:0000313" key="1">
    <source>
        <dbReference type="EMBL" id="RAH67937.1"/>
    </source>
</evidence>
<organism evidence="1 2">
    <name type="scientific">Aspergillus aculeatinus CBS 121060</name>
    <dbReference type="NCBI Taxonomy" id="1448322"/>
    <lineage>
        <taxon>Eukaryota</taxon>
        <taxon>Fungi</taxon>
        <taxon>Dikarya</taxon>
        <taxon>Ascomycota</taxon>
        <taxon>Pezizomycotina</taxon>
        <taxon>Eurotiomycetes</taxon>
        <taxon>Eurotiomycetidae</taxon>
        <taxon>Eurotiales</taxon>
        <taxon>Aspergillaceae</taxon>
        <taxon>Aspergillus</taxon>
        <taxon>Aspergillus subgen. Circumdati</taxon>
    </lineage>
</organism>
<reference evidence="1" key="1">
    <citation type="submission" date="2018-02" db="EMBL/GenBank/DDBJ databases">
        <title>The genomes of Aspergillus section Nigri reveals drivers in fungal speciation.</title>
        <authorList>
            <consortium name="DOE Joint Genome Institute"/>
            <person name="Vesth T.C."/>
            <person name="Nybo J."/>
            <person name="Theobald S."/>
            <person name="Brandl J."/>
            <person name="Frisvad J.C."/>
            <person name="Nielsen K.F."/>
            <person name="Lyhne E.K."/>
            <person name="Kogle M.E."/>
            <person name="Kuo A."/>
            <person name="Riley R."/>
            <person name="Clum A."/>
            <person name="Nolan M."/>
            <person name="Lipzen A."/>
            <person name="Salamov A."/>
            <person name="Henrissat B."/>
            <person name="Wiebenga A."/>
            <person name="De vries R.P."/>
            <person name="Grigoriev I.V."/>
            <person name="Mortensen U.H."/>
            <person name="Andersen M.R."/>
            <person name="Baker S.E."/>
        </authorList>
    </citation>
    <scope>NUCLEOTIDE SEQUENCE</scope>
    <source>
        <strain evidence="1">CBS 121060</strain>
    </source>
</reference>
<evidence type="ECO:0000313" key="2">
    <source>
        <dbReference type="Proteomes" id="UP000249661"/>
    </source>
</evidence>
<accession>A0ACD1H2F1</accession>
<gene>
    <name evidence="1" type="ORF">BO66DRAFT_456200</name>
</gene>
<name>A0ACD1H2F1_9EURO</name>
<dbReference type="EMBL" id="KZ824970">
    <property type="protein sequence ID" value="RAH67937.1"/>
    <property type="molecule type" value="Genomic_DNA"/>
</dbReference>
<proteinExistence type="predicted"/>